<dbReference type="AlphaFoldDB" id="N1PUK1"/>
<dbReference type="STRING" id="675120.N1PUK1"/>
<evidence type="ECO:0000313" key="4">
    <source>
        <dbReference type="Proteomes" id="UP000016933"/>
    </source>
</evidence>
<dbReference type="OMA" id="FYQSDSQ"/>
<organism evidence="3 4">
    <name type="scientific">Dothistroma septosporum (strain NZE10 / CBS 128990)</name>
    <name type="common">Red band needle blight fungus</name>
    <name type="synonym">Mycosphaerella pini</name>
    <dbReference type="NCBI Taxonomy" id="675120"/>
    <lineage>
        <taxon>Eukaryota</taxon>
        <taxon>Fungi</taxon>
        <taxon>Dikarya</taxon>
        <taxon>Ascomycota</taxon>
        <taxon>Pezizomycotina</taxon>
        <taxon>Dothideomycetes</taxon>
        <taxon>Dothideomycetidae</taxon>
        <taxon>Mycosphaerellales</taxon>
        <taxon>Mycosphaerellaceae</taxon>
        <taxon>Dothistroma</taxon>
    </lineage>
</organism>
<dbReference type="SUPFAM" id="SSF49899">
    <property type="entry name" value="Concanavalin A-like lectins/glucanases"/>
    <property type="match status" value="1"/>
</dbReference>
<dbReference type="InterPro" id="IPR000757">
    <property type="entry name" value="Beta-glucanase-like"/>
</dbReference>
<evidence type="ECO:0000313" key="3">
    <source>
        <dbReference type="EMBL" id="EME47136.1"/>
    </source>
</evidence>
<dbReference type="GO" id="GO:0005975">
    <property type="term" value="P:carbohydrate metabolic process"/>
    <property type="evidence" value="ECO:0007669"/>
    <property type="project" value="InterPro"/>
</dbReference>
<keyword evidence="1" id="KW-0732">Signal</keyword>
<feature type="chain" id="PRO_5004110183" evidence="1">
    <location>
        <begin position="21"/>
        <end position="296"/>
    </location>
</feature>
<dbReference type="CDD" id="cd00413">
    <property type="entry name" value="Glyco_hydrolase_16"/>
    <property type="match status" value="1"/>
</dbReference>
<evidence type="ECO:0000256" key="1">
    <source>
        <dbReference type="SAM" id="SignalP"/>
    </source>
</evidence>
<dbReference type="HOGENOM" id="CLU_040566_3_0_1"/>
<evidence type="ECO:0000259" key="2">
    <source>
        <dbReference type="PROSITE" id="PS51762"/>
    </source>
</evidence>
<keyword evidence="3" id="KW-0378">Hydrolase</keyword>
<dbReference type="PANTHER" id="PTHR38121">
    <property type="entry name" value="GH16 DOMAIN-CONTAINING PROTEIN"/>
    <property type="match status" value="1"/>
</dbReference>
<dbReference type="Proteomes" id="UP000016933">
    <property type="component" value="Unassembled WGS sequence"/>
</dbReference>
<accession>N1PUK1</accession>
<feature type="domain" description="GH16" evidence="2">
    <location>
        <begin position="28"/>
        <end position="250"/>
    </location>
</feature>
<reference evidence="3" key="2">
    <citation type="submission" date="2012-09" db="EMBL/GenBank/DDBJ databases">
        <title>The Genomes of the Fungal Plant Pathogens Cladosporium fulvum and Dothistroma septosporum Reveal Adaptation to Different Hosts and Lifestyles but also Signatures of Common Ancestry.</title>
        <authorList>
            <consortium name="DOE Joint Genome Institute"/>
            <person name="de Wit P.J.G.M."/>
            <person name="van der Burgt A."/>
            <person name="Okmen B."/>
            <person name="Stergiopoulos I."/>
            <person name="Abd-Elsalam K."/>
            <person name="Aerts A.L."/>
            <person name="Bahkali A.H.A."/>
            <person name="Beenen H.G."/>
            <person name="Chettri P."/>
            <person name="Cox M.P."/>
            <person name="Datema E."/>
            <person name="de Vries R.P."/>
            <person name="Dhillon B."/>
            <person name="Ganley A.R."/>
            <person name="Griffiths S."/>
            <person name="Guo Y."/>
            <person name="Hamelin R.C."/>
            <person name="Henrissat B."/>
            <person name="Kabir M.S."/>
            <person name="Jashni M.K."/>
            <person name="Kema G."/>
            <person name="Klaubauf S."/>
            <person name="Lapidus A."/>
            <person name="Levasseur A."/>
            <person name="Lindquist E."/>
            <person name="Mehrabi R."/>
            <person name="Ohm R.A."/>
            <person name="Owen T.J."/>
            <person name="Salamov A."/>
            <person name="Schwelm A."/>
            <person name="Schijlen E."/>
            <person name="Sun H."/>
            <person name="den Burg H.A."/>
            <person name="van Ham R.C.H.J."/>
            <person name="Zhang S."/>
            <person name="Goodwin S.B."/>
            <person name="Grigoriev I.V."/>
            <person name="Collemare J."/>
            <person name="Bradshaw R.E."/>
        </authorList>
    </citation>
    <scope>NUCLEOTIDE SEQUENCE</scope>
    <source>
        <strain evidence="3">NZE10</strain>
    </source>
</reference>
<dbReference type="eggNOG" id="ENOG502S57S">
    <property type="taxonomic scope" value="Eukaryota"/>
</dbReference>
<gene>
    <name evidence="3" type="ORF">DOTSEDRAFT_124984</name>
</gene>
<dbReference type="GO" id="GO:0004553">
    <property type="term" value="F:hydrolase activity, hydrolyzing O-glycosyl compounds"/>
    <property type="evidence" value="ECO:0007669"/>
    <property type="project" value="InterPro"/>
</dbReference>
<keyword evidence="4" id="KW-1185">Reference proteome</keyword>
<dbReference type="PROSITE" id="PS51762">
    <property type="entry name" value="GH16_2"/>
    <property type="match status" value="1"/>
</dbReference>
<dbReference type="OrthoDB" id="4388755at2759"/>
<feature type="signal peptide" evidence="1">
    <location>
        <begin position="1"/>
        <end position="20"/>
    </location>
</feature>
<sequence length="296" mass="31678">MKLHFRYVPFLACLTKSALAQWASTTTFTFEGNTLPTGLVVSTDTINDRGSNSDAKFNHQFNASNVQVQDGYLELAVPGGQTTSPIQCAEVSTDFEVMYASVSTYAILVEEAGVCNGMFFYHSDSQEIDIEWISDVNSTSNQNTNNGTRVMQYTNQGPHGTADSSEVDGMAASNATEATHEYRLDWVNGASSFFLDGVFQYELNSNVPTTAGNWIWNNWADGGPSFTVGPPASDAVFRIQKIVMHYNTTADDQQSGTPSAGNGTASGGHSGAGTVLCSPSLALAVAFSVAVSYLLF</sequence>
<dbReference type="Pfam" id="PF00722">
    <property type="entry name" value="Glyco_hydro_16"/>
    <property type="match status" value="1"/>
</dbReference>
<name>N1PUK1_DOTSN</name>
<dbReference type="PANTHER" id="PTHR38121:SF2">
    <property type="entry name" value="ACYLTRANSFERASE 3 DOMAIN-CONTAINING PROTEIN"/>
    <property type="match status" value="1"/>
</dbReference>
<dbReference type="EMBL" id="KB446536">
    <property type="protein sequence ID" value="EME47136.1"/>
    <property type="molecule type" value="Genomic_DNA"/>
</dbReference>
<dbReference type="InterPro" id="IPR013320">
    <property type="entry name" value="ConA-like_dom_sf"/>
</dbReference>
<protein>
    <submittedName>
        <fullName evidence="3">Glycoside hydrolase family 16 protein</fullName>
    </submittedName>
</protein>
<dbReference type="Gene3D" id="2.60.120.200">
    <property type="match status" value="1"/>
</dbReference>
<reference evidence="3" key="1">
    <citation type="journal article" date="2012" name="PLoS Pathog.">
        <title>Diverse lifestyles and strategies of plant pathogenesis encoded in the genomes of eighteen Dothideomycetes fungi.</title>
        <authorList>
            <person name="Ohm R.A."/>
            <person name="Feau N."/>
            <person name="Henrissat B."/>
            <person name="Schoch C.L."/>
            <person name="Horwitz B.A."/>
            <person name="Barry K.W."/>
            <person name="Condon B.J."/>
            <person name="Copeland A.C."/>
            <person name="Dhillon B."/>
            <person name="Glaser F."/>
            <person name="Hesse C.N."/>
            <person name="Kosti I."/>
            <person name="LaButti K."/>
            <person name="Lindquist E.A."/>
            <person name="Lucas S."/>
            <person name="Salamov A.A."/>
            <person name="Bradshaw R.E."/>
            <person name="Ciuffetti L."/>
            <person name="Hamelin R.C."/>
            <person name="Kema G.H.J."/>
            <person name="Lawrence C."/>
            <person name="Scott J.A."/>
            <person name="Spatafora J.W."/>
            <person name="Turgeon B.G."/>
            <person name="de Wit P.J.G.M."/>
            <person name="Zhong S."/>
            <person name="Goodwin S.B."/>
            <person name="Grigoriev I.V."/>
        </authorList>
    </citation>
    <scope>NUCLEOTIDE SEQUENCE [LARGE SCALE GENOMIC DNA]</scope>
    <source>
        <strain evidence="3">NZE10</strain>
    </source>
</reference>
<proteinExistence type="predicted"/>